<evidence type="ECO:0000256" key="3">
    <source>
        <dbReference type="ARBA" id="ARBA00022553"/>
    </source>
</evidence>
<dbReference type="PANTHER" id="PTHR24416">
    <property type="entry name" value="TYROSINE-PROTEIN KINASE RECEPTOR"/>
    <property type="match status" value="1"/>
</dbReference>
<dbReference type="EC" id="2.7.10.1" evidence="2"/>
<dbReference type="AlphaFoldDB" id="A0A2S2QX28"/>
<dbReference type="InterPro" id="IPR020635">
    <property type="entry name" value="Tyr_kinase_cat_dom"/>
</dbReference>
<dbReference type="InterPro" id="IPR003306">
    <property type="entry name" value="WIF"/>
</dbReference>
<evidence type="ECO:0000313" key="19">
    <source>
        <dbReference type="EMBL" id="MBY82331.1"/>
    </source>
</evidence>
<dbReference type="GO" id="GO:0005886">
    <property type="term" value="C:plasma membrane"/>
    <property type="evidence" value="ECO:0007669"/>
    <property type="project" value="UniProtKB-SubCell"/>
</dbReference>
<keyword evidence="11" id="KW-1133">Transmembrane helix</keyword>
<dbReference type="Proteomes" id="UP000694846">
    <property type="component" value="Unplaced"/>
</dbReference>
<dbReference type="PANTHER" id="PTHR24416:SF349">
    <property type="entry name" value="TYROSINE-PROTEIN KINASE RYK"/>
    <property type="match status" value="1"/>
</dbReference>
<keyword evidence="9" id="KW-0067">ATP-binding</keyword>
<proteinExistence type="predicted"/>
<feature type="signal peptide" evidence="16">
    <location>
        <begin position="1"/>
        <end position="24"/>
    </location>
</feature>
<dbReference type="GO" id="GO:0010976">
    <property type="term" value="P:positive regulation of neuron projection development"/>
    <property type="evidence" value="ECO:0007669"/>
    <property type="project" value="TreeGrafter"/>
</dbReference>
<dbReference type="InterPro" id="IPR001245">
    <property type="entry name" value="Ser-Thr/Tyr_kinase_cat_dom"/>
</dbReference>
<dbReference type="Gene3D" id="1.10.510.10">
    <property type="entry name" value="Transferase(Phosphotransferase) domain 1"/>
    <property type="match status" value="1"/>
</dbReference>
<dbReference type="SMART" id="SM00469">
    <property type="entry name" value="WIF"/>
    <property type="match status" value="1"/>
</dbReference>
<evidence type="ECO:0000256" key="9">
    <source>
        <dbReference type="ARBA" id="ARBA00022840"/>
    </source>
</evidence>
<evidence type="ECO:0000256" key="6">
    <source>
        <dbReference type="ARBA" id="ARBA00022729"/>
    </source>
</evidence>
<evidence type="ECO:0000313" key="21">
    <source>
        <dbReference type="RefSeq" id="XP_025405792.1"/>
    </source>
</evidence>
<evidence type="ECO:0000256" key="11">
    <source>
        <dbReference type="ARBA" id="ARBA00022989"/>
    </source>
</evidence>
<keyword evidence="3" id="KW-0597">Phosphoprotein</keyword>
<evidence type="ECO:0000256" key="14">
    <source>
        <dbReference type="ARBA" id="ARBA00023170"/>
    </source>
</evidence>
<dbReference type="GO" id="GO:0005524">
    <property type="term" value="F:ATP binding"/>
    <property type="evidence" value="ECO:0007669"/>
    <property type="project" value="UniProtKB-KW"/>
</dbReference>
<keyword evidence="5" id="KW-0812">Transmembrane</keyword>
<feature type="chain" id="PRO_5044579300" description="receptor protein-tyrosine kinase" evidence="16">
    <location>
        <begin position="25"/>
        <end position="553"/>
    </location>
</feature>
<feature type="domain" description="Protein kinase" evidence="17">
    <location>
        <begin position="279"/>
        <end position="542"/>
    </location>
</feature>
<dbReference type="PROSITE" id="PS50814">
    <property type="entry name" value="WIF"/>
    <property type="match status" value="1"/>
</dbReference>
<evidence type="ECO:0000256" key="5">
    <source>
        <dbReference type="ARBA" id="ARBA00022692"/>
    </source>
</evidence>
<dbReference type="GO" id="GO:0007155">
    <property type="term" value="P:cell adhesion"/>
    <property type="evidence" value="ECO:0007669"/>
    <property type="project" value="UniProtKB-KW"/>
</dbReference>
<dbReference type="GO" id="GO:0043235">
    <property type="term" value="C:receptor complex"/>
    <property type="evidence" value="ECO:0007669"/>
    <property type="project" value="TreeGrafter"/>
</dbReference>
<dbReference type="SMART" id="SM00219">
    <property type="entry name" value="TyrKc"/>
    <property type="match status" value="1"/>
</dbReference>
<dbReference type="FunFam" id="1.10.510.10:FF:000165">
    <property type="entry name" value="Tyrosine-protein kinase RYK"/>
    <property type="match status" value="1"/>
</dbReference>
<evidence type="ECO:0000256" key="7">
    <source>
        <dbReference type="ARBA" id="ARBA00022741"/>
    </source>
</evidence>
<evidence type="ECO:0000256" key="1">
    <source>
        <dbReference type="ARBA" id="ARBA00004162"/>
    </source>
</evidence>
<reference evidence="19" key="1">
    <citation type="submission" date="2018-04" db="EMBL/GenBank/DDBJ databases">
        <title>Transcriptome assembly of Sipha flava.</title>
        <authorList>
            <person name="Scully E.D."/>
            <person name="Geib S.M."/>
            <person name="Palmer N.A."/>
            <person name="Koch K."/>
            <person name="Bradshaw J."/>
            <person name="Heng-Moss T."/>
            <person name="Sarath G."/>
        </authorList>
    </citation>
    <scope>NUCLEOTIDE SEQUENCE</scope>
</reference>
<evidence type="ECO:0000259" key="17">
    <source>
        <dbReference type="PROSITE" id="PS50011"/>
    </source>
</evidence>
<keyword evidence="6 16" id="KW-0732">Signal</keyword>
<keyword evidence="20" id="KW-1185">Reference proteome</keyword>
<evidence type="ECO:0000256" key="15">
    <source>
        <dbReference type="ARBA" id="ARBA00023180"/>
    </source>
</evidence>
<dbReference type="InterPro" id="IPR011009">
    <property type="entry name" value="Kinase-like_dom_sf"/>
</dbReference>
<dbReference type="PRINTS" id="PR00109">
    <property type="entry name" value="TYRKINASE"/>
</dbReference>
<reference evidence="21" key="2">
    <citation type="submission" date="2025-04" db="UniProtKB">
        <authorList>
            <consortium name="RefSeq"/>
        </authorList>
    </citation>
    <scope>IDENTIFICATION</scope>
    <source>
        <tissue evidence="21">Whole body</tissue>
    </source>
</reference>
<name>A0A2S2QX28_9HEMI</name>
<evidence type="ECO:0000256" key="10">
    <source>
        <dbReference type="ARBA" id="ARBA00022889"/>
    </source>
</evidence>
<dbReference type="Gene3D" id="2.60.40.2170">
    <property type="entry name" value="Wnt, WIF domain"/>
    <property type="match status" value="1"/>
</dbReference>
<keyword evidence="7" id="KW-0547">Nucleotide-binding</keyword>
<dbReference type="GO" id="GO:0004714">
    <property type="term" value="F:transmembrane receptor protein tyrosine kinase activity"/>
    <property type="evidence" value="ECO:0007669"/>
    <property type="project" value="UniProtKB-EC"/>
</dbReference>
<dbReference type="EMBL" id="GGMS01013128">
    <property type="protein sequence ID" value="MBY82331.1"/>
    <property type="molecule type" value="Transcribed_RNA"/>
</dbReference>
<keyword evidence="12" id="KW-0472">Membrane</keyword>
<accession>A0A2S2QX28</accession>
<evidence type="ECO:0000259" key="18">
    <source>
        <dbReference type="PROSITE" id="PS50814"/>
    </source>
</evidence>
<dbReference type="GO" id="GO:0007169">
    <property type="term" value="P:cell surface receptor protein tyrosine kinase signaling pathway"/>
    <property type="evidence" value="ECO:0007669"/>
    <property type="project" value="TreeGrafter"/>
</dbReference>
<dbReference type="InterPro" id="IPR000719">
    <property type="entry name" value="Prot_kinase_dom"/>
</dbReference>
<keyword evidence="14" id="KW-0675">Receptor</keyword>
<evidence type="ECO:0000256" key="12">
    <source>
        <dbReference type="ARBA" id="ARBA00023136"/>
    </source>
</evidence>
<gene>
    <name evidence="19" type="primary">Ryk_0</name>
    <name evidence="21" type="synonym">LOC112680030</name>
    <name evidence="19" type="ORF">g.14096</name>
</gene>
<dbReference type="InterPro" id="IPR050122">
    <property type="entry name" value="RTK"/>
</dbReference>
<dbReference type="SUPFAM" id="SSF56112">
    <property type="entry name" value="Protein kinase-like (PK-like)"/>
    <property type="match status" value="1"/>
</dbReference>
<dbReference type="RefSeq" id="XP_025405792.1">
    <property type="nucleotide sequence ID" value="XM_025550007.1"/>
</dbReference>
<protein>
    <recommendedName>
        <fullName evidence="2">receptor protein-tyrosine kinase</fullName>
        <ecNumber evidence="2">2.7.10.1</ecNumber>
    </recommendedName>
</protein>
<evidence type="ECO:0000256" key="16">
    <source>
        <dbReference type="SAM" id="SignalP"/>
    </source>
</evidence>
<dbReference type="Gene3D" id="3.30.200.20">
    <property type="entry name" value="Phosphorylase Kinase, domain 1"/>
    <property type="match status" value="1"/>
</dbReference>
<comment type="subcellular location">
    <subcellularLocation>
        <location evidence="1">Cell membrane</location>
        <topology evidence="1">Single-pass membrane protein</topology>
    </subcellularLocation>
</comment>
<dbReference type="GO" id="GO:0007409">
    <property type="term" value="P:axonogenesis"/>
    <property type="evidence" value="ECO:0007669"/>
    <property type="project" value="TreeGrafter"/>
</dbReference>
<keyword evidence="10" id="KW-0130">Cell adhesion</keyword>
<organism evidence="19">
    <name type="scientific">Sipha flava</name>
    <name type="common">yellow sugarcane aphid</name>
    <dbReference type="NCBI Taxonomy" id="143950"/>
    <lineage>
        <taxon>Eukaryota</taxon>
        <taxon>Metazoa</taxon>
        <taxon>Ecdysozoa</taxon>
        <taxon>Arthropoda</taxon>
        <taxon>Hexapoda</taxon>
        <taxon>Insecta</taxon>
        <taxon>Pterygota</taxon>
        <taxon>Neoptera</taxon>
        <taxon>Paraneoptera</taxon>
        <taxon>Hemiptera</taxon>
        <taxon>Sternorrhyncha</taxon>
        <taxon>Aphidomorpha</taxon>
        <taxon>Aphidoidea</taxon>
        <taxon>Aphididae</taxon>
        <taxon>Sipha</taxon>
    </lineage>
</organism>
<evidence type="ECO:0000313" key="20">
    <source>
        <dbReference type="Proteomes" id="UP000694846"/>
    </source>
</evidence>
<dbReference type="InterPro" id="IPR038677">
    <property type="entry name" value="WIF_sf"/>
</dbReference>
<dbReference type="Pfam" id="PF07714">
    <property type="entry name" value="PK_Tyr_Ser-Thr"/>
    <property type="match status" value="1"/>
</dbReference>
<evidence type="ECO:0000256" key="4">
    <source>
        <dbReference type="ARBA" id="ARBA00022679"/>
    </source>
</evidence>
<evidence type="ECO:0000256" key="13">
    <source>
        <dbReference type="ARBA" id="ARBA00023137"/>
    </source>
</evidence>
<dbReference type="Pfam" id="PF02019">
    <property type="entry name" value="WIF"/>
    <property type="match status" value="1"/>
</dbReference>
<keyword evidence="13" id="KW-0829">Tyrosine-protein kinase</keyword>
<keyword evidence="4" id="KW-0808">Transferase</keyword>
<dbReference type="OrthoDB" id="535945at2759"/>
<keyword evidence="8 19" id="KW-0418">Kinase</keyword>
<evidence type="ECO:0000256" key="2">
    <source>
        <dbReference type="ARBA" id="ARBA00011902"/>
    </source>
</evidence>
<feature type="domain" description="WIF" evidence="18">
    <location>
        <begin position="29"/>
        <end position="158"/>
    </location>
</feature>
<dbReference type="PROSITE" id="PS50011">
    <property type="entry name" value="PROTEIN_KINASE_DOM"/>
    <property type="match status" value="1"/>
</dbReference>
<evidence type="ECO:0000256" key="8">
    <source>
        <dbReference type="ARBA" id="ARBA00022777"/>
    </source>
</evidence>
<sequence length="553" mass="61182">MGSGHPSSARLLLPLLVLATVLRAHHYDLYLDSGDVETLMGLAARLYYVRAGRLNANAARYAVQVPSLVDTVNLTWSSADALLYRMSVDADRRTVAAKLNGPRDGQVPAAAAAFSVSLPCAADKPSGHAVVRLSIETSPDWLLNGVTGDVRLVFNKFCAERRDANGSAVVPGTDAAEADASAAAVPPYYEQAFFYHAVAAASSLAALAVICCLTATYRRGKARDLMVIKGFQNDGVNVFLKSALNSGHKFNQKSVQGSKPRAKDLHECVAELSVPRHRVRLQNVELEGTFGRVYRALYADANGQDEHVFVKTVTDQASAVQISVLLHEGLSMYGLCHKNILTIQAVSVEQHVEPFLVYPHNDNTNLKKFLQNCKTSESMSYTLTTREIIDMTIQIINGMQYLHRNRHLHRDVAARNCLVNPALKIQIADNALSRDLFPSDYHCLGDNKNRPIKWMAVESLEHKKFSTASDIWSFGVLLWELLTLCQQPYADIDPFEMSAYLQDGFRLTQPVNCPDELFTVMACCWALAPNERPTFSQVSVFMNEFNNQLVKFV</sequence>
<dbReference type="GO" id="GO:0051897">
    <property type="term" value="P:positive regulation of phosphatidylinositol 3-kinase/protein kinase B signal transduction"/>
    <property type="evidence" value="ECO:0007669"/>
    <property type="project" value="TreeGrafter"/>
</dbReference>
<keyword evidence="15" id="KW-0325">Glycoprotein</keyword>